<evidence type="ECO:0000313" key="2">
    <source>
        <dbReference type="Proteomes" id="UP000613030"/>
    </source>
</evidence>
<gene>
    <name evidence="1" type="ORF">JI741_21850</name>
</gene>
<dbReference type="Proteomes" id="UP000613030">
    <property type="component" value="Unassembled WGS sequence"/>
</dbReference>
<sequence length="134" mass="14727">MKSVPGIIVCALVMVIALGSCDRNEAVVATSVSTVEDPDKEQKVVFAKALARAVAAEPAVRSFLKQESQKMIDEDFDVVYALVRDVELSNGRTLRETLLPYFSTPAELTAIEERLPLLTIFVPTLPDRTFSARD</sequence>
<evidence type="ECO:0000313" key="1">
    <source>
        <dbReference type="EMBL" id="MBL0743891.1"/>
    </source>
</evidence>
<organism evidence="1 2">
    <name type="scientific">Chryseolinea lacunae</name>
    <dbReference type="NCBI Taxonomy" id="2801331"/>
    <lineage>
        <taxon>Bacteria</taxon>
        <taxon>Pseudomonadati</taxon>
        <taxon>Bacteroidota</taxon>
        <taxon>Cytophagia</taxon>
        <taxon>Cytophagales</taxon>
        <taxon>Fulvivirgaceae</taxon>
        <taxon>Chryseolinea</taxon>
    </lineage>
</organism>
<protein>
    <recommendedName>
        <fullName evidence="3">DUF4476 domain-containing protein</fullName>
    </recommendedName>
</protein>
<dbReference type="RefSeq" id="WP_202013467.1">
    <property type="nucleotide sequence ID" value="NZ_JAERRB010000008.1"/>
</dbReference>
<name>A0ABS1KWP6_9BACT</name>
<evidence type="ECO:0008006" key="3">
    <source>
        <dbReference type="Google" id="ProtNLM"/>
    </source>
</evidence>
<accession>A0ABS1KWP6</accession>
<dbReference type="PROSITE" id="PS51257">
    <property type="entry name" value="PROKAR_LIPOPROTEIN"/>
    <property type="match status" value="1"/>
</dbReference>
<proteinExistence type="predicted"/>
<reference evidence="1 2" key="1">
    <citation type="submission" date="2021-01" db="EMBL/GenBank/DDBJ databases">
        <title>Chryseolinea sp. Jin1 Genome sequencing and assembly.</title>
        <authorList>
            <person name="Kim I."/>
        </authorList>
    </citation>
    <scope>NUCLEOTIDE SEQUENCE [LARGE SCALE GENOMIC DNA]</scope>
    <source>
        <strain evidence="1 2">Jin1</strain>
    </source>
</reference>
<comment type="caution">
    <text evidence="1">The sequence shown here is derived from an EMBL/GenBank/DDBJ whole genome shotgun (WGS) entry which is preliminary data.</text>
</comment>
<keyword evidence="2" id="KW-1185">Reference proteome</keyword>
<dbReference type="EMBL" id="JAERRB010000008">
    <property type="protein sequence ID" value="MBL0743891.1"/>
    <property type="molecule type" value="Genomic_DNA"/>
</dbReference>